<evidence type="ECO:0000313" key="12">
    <source>
        <dbReference type="EMBL" id="JAD02527.1"/>
    </source>
</evidence>
<feature type="region of interest" description="Disordered" evidence="10">
    <location>
        <begin position="610"/>
        <end position="644"/>
    </location>
</feature>
<evidence type="ECO:0000256" key="10">
    <source>
        <dbReference type="SAM" id="MobiDB-lite"/>
    </source>
</evidence>
<evidence type="ECO:0000256" key="4">
    <source>
        <dbReference type="ARBA" id="ARBA00022679"/>
    </source>
</evidence>
<dbReference type="PANTHER" id="PTHR44899:SF3">
    <property type="entry name" value="SERINE_THREONINE-PROTEIN KINASE NEK1"/>
    <property type="match status" value="1"/>
</dbReference>
<sequence length="827" mass="92638">MSATTSSGASSASDSSVTDAGDTSLKFANKTLQDYEVISVIGNGTFGTCFKVRDKQTGELYAWKGIDYDELSESKKASLVSEIRVLRQLQHPNIVEYYHHLVNHEAKSIFIVMECCEGGDLAQLIKRARGERKRFEERYIWRVLFQICKALQVCHNKIKKGTILHRDIKPANIFLDAQGNAKLGDFGLARMLRKNQDFAATFVGTPYYMSPEIVRGSRYDRKSDVWAVGCLAYEMCALRTPFQAAKFDELSLNISNGKFNHIPSVYTSDLQEIIAYMLSVDSEQRPSIEVITRHPTVVRNITELGNDFPTLIKAELDFFDVDEMPAARCKLQYSPTIDLSSTMYTEHNSFNEDYGQRRLSVGFTPDLRAELFSSVKRHLKPKSIFQHSDPELYESIQHELYTSVHNQTPLRPPIPPPKPTSHTRTSANISVDELKSPTMISEDVFNEALQARLHAIRAHESLLKHKEHSLDVRTQELNEREKRLQQLECVLHKRELELVAKEQALATEAMQAVQLREDNACSPSPPPIPPRKSSVSKHDETYCSIEDTQLETPTIAKLNLPFTKSYPSLRRVTFQSPQTFTNYSIDAISNDSAHAQHTVATKVCTKRQPMELQNSVSSKDSRESIDSGIAANSTTTITTTATVPPTRRRSLLSALFGIHRSSKDTAKSGSNQLKNSVDHNKANQQPVPSSPTPKTRMSFAPRADQVLAKCETSELSNIWTKEHKRAAFDLLAAMNAGQCGANDATKSNNLQYNGSTTHITGNNPTIGRQKFRQSTRERHSATLRRHNHMRRSLMMPPQSLAHVAAASAGAAVTSTRSSLSSREKMLV</sequence>
<keyword evidence="7" id="KW-0067">ATP-binding</keyword>
<dbReference type="InterPro" id="IPR000719">
    <property type="entry name" value="Prot_kinase_dom"/>
</dbReference>
<evidence type="ECO:0000256" key="7">
    <source>
        <dbReference type="ARBA" id="ARBA00022840"/>
    </source>
</evidence>
<feature type="region of interest" description="Disordered" evidence="10">
    <location>
        <begin position="755"/>
        <end position="783"/>
    </location>
</feature>
<accession>A0A0A1WUJ4</accession>
<feature type="compositionally biased region" description="Polar residues" evidence="10">
    <location>
        <begin position="755"/>
        <end position="766"/>
    </location>
</feature>
<dbReference type="InterPro" id="IPR008271">
    <property type="entry name" value="Ser/Thr_kinase_AS"/>
</dbReference>
<name>A0A0A1WUJ4_ZEUCU</name>
<evidence type="ECO:0000256" key="8">
    <source>
        <dbReference type="ARBA" id="ARBA00047899"/>
    </source>
</evidence>
<dbReference type="InterPro" id="IPR051131">
    <property type="entry name" value="NEK_Ser/Thr_kinase_NIMA"/>
</dbReference>
<organism evidence="12">
    <name type="scientific">Zeugodacus cucurbitae</name>
    <name type="common">Melon fruit fly</name>
    <name type="synonym">Bactrocera cucurbitae</name>
    <dbReference type="NCBI Taxonomy" id="28588"/>
    <lineage>
        <taxon>Eukaryota</taxon>
        <taxon>Metazoa</taxon>
        <taxon>Ecdysozoa</taxon>
        <taxon>Arthropoda</taxon>
        <taxon>Hexapoda</taxon>
        <taxon>Insecta</taxon>
        <taxon>Pterygota</taxon>
        <taxon>Neoptera</taxon>
        <taxon>Endopterygota</taxon>
        <taxon>Diptera</taxon>
        <taxon>Brachycera</taxon>
        <taxon>Muscomorpha</taxon>
        <taxon>Tephritoidea</taxon>
        <taxon>Tephritidae</taxon>
        <taxon>Zeugodacus</taxon>
        <taxon>Zeugodacus</taxon>
    </lineage>
</organism>
<dbReference type="SUPFAM" id="SSF56112">
    <property type="entry name" value="Protein kinase-like (PK-like)"/>
    <property type="match status" value="1"/>
</dbReference>
<dbReference type="SMART" id="SM00220">
    <property type="entry name" value="S_TKc"/>
    <property type="match status" value="1"/>
</dbReference>
<evidence type="ECO:0000256" key="2">
    <source>
        <dbReference type="ARBA" id="ARBA00012513"/>
    </source>
</evidence>
<feature type="compositionally biased region" description="Low complexity" evidence="10">
    <location>
        <begin position="634"/>
        <end position="644"/>
    </location>
</feature>
<dbReference type="FunFam" id="1.10.510.10:FF:000571">
    <property type="entry name" value="Maternal embryonic leucine zipper kinase"/>
    <property type="match status" value="1"/>
</dbReference>
<comment type="catalytic activity">
    <reaction evidence="9">
        <text>L-seryl-[protein] + ATP = O-phospho-L-seryl-[protein] + ADP + H(+)</text>
        <dbReference type="Rhea" id="RHEA:17989"/>
        <dbReference type="Rhea" id="RHEA-COMP:9863"/>
        <dbReference type="Rhea" id="RHEA-COMP:11604"/>
        <dbReference type="ChEBI" id="CHEBI:15378"/>
        <dbReference type="ChEBI" id="CHEBI:29999"/>
        <dbReference type="ChEBI" id="CHEBI:30616"/>
        <dbReference type="ChEBI" id="CHEBI:83421"/>
        <dbReference type="ChEBI" id="CHEBI:456216"/>
        <dbReference type="EC" id="2.7.11.1"/>
    </reaction>
</comment>
<keyword evidence="4" id="KW-0808">Transferase</keyword>
<dbReference type="EC" id="2.7.11.1" evidence="2"/>
<feature type="domain" description="Protein kinase" evidence="11">
    <location>
        <begin position="35"/>
        <end position="297"/>
    </location>
</feature>
<feature type="compositionally biased region" description="Pro residues" evidence="10">
    <location>
        <begin position="410"/>
        <end position="419"/>
    </location>
</feature>
<comment type="catalytic activity">
    <reaction evidence="8">
        <text>L-threonyl-[protein] + ATP = O-phospho-L-threonyl-[protein] + ADP + H(+)</text>
        <dbReference type="Rhea" id="RHEA:46608"/>
        <dbReference type="Rhea" id="RHEA-COMP:11060"/>
        <dbReference type="Rhea" id="RHEA-COMP:11605"/>
        <dbReference type="ChEBI" id="CHEBI:15378"/>
        <dbReference type="ChEBI" id="CHEBI:30013"/>
        <dbReference type="ChEBI" id="CHEBI:30616"/>
        <dbReference type="ChEBI" id="CHEBI:61977"/>
        <dbReference type="ChEBI" id="CHEBI:456216"/>
        <dbReference type="EC" id="2.7.11.1"/>
    </reaction>
</comment>
<evidence type="ECO:0000256" key="3">
    <source>
        <dbReference type="ARBA" id="ARBA00022527"/>
    </source>
</evidence>
<dbReference type="InterPro" id="IPR011009">
    <property type="entry name" value="Kinase-like_dom_sf"/>
</dbReference>
<evidence type="ECO:0000259" key="11">
    <source>
        <dbReference type="PROSITE" id="PS50011"/>
    </source>
</evidence>
<comment type="similarity">
    <text evidence="1">Belongs to the protein kinase superfamily. NEK Ser/Thr protein kinase family. NIMA subfamily.</text>
</comment>
<feature type="compositionally biased region" description="Polar residues" evidence="10">
    <location>
        <begin position="682"/>
        <end position="695"/>
    </location>
</feature>
<dbReference type="GO" id="GO:0005524">
    <property type="term" value="F:ATP binding"/>
    <property type="evidence" value="ECO:0007669"/>
    <property type="project" value="UniProtKB-KW"/>
</dbReference>
<dbReference type="FunFam" id="3.30.200.20:FF:000042">
    <property type="entry name" value="Aurora kinase A"/>
    <property type="match status" value="1"/>
</dbReference>
<dbReference type="PROSITE" id="PS50011">
    <property type="entry name" value="PROTEIN_KINASE_DOM"/>
    <property type="match status" value="1"/>
</dbReference>
<dbReference type="GO" id="GO:0004674">
    <property type="term" value="F:protein serine/threonine kinase activity"/>
    <property type="evidence" value="ECO:0007669"/>
    <property type="project" value="UniProtKB-KW"/>
</dbReference>
<dbReference type="Pfam" id="PF00069">
    <property type="entry name" value="Pkinase"/>
    <property type="match status" value="1"/>
</dbReference>
<dbReference type="PANTHER" id="PTHR44899">
    <property type="entry name" value="CAMK FAMILY PROTEIN KINASE"/>
    <property type="match status" value="1"/>
</dbReference>
<dbReference type="PROSITE" id="PS00108">
    <property type="entry name" value="PROTEIN_KINASE_ST"/>
    <property type="match status" value="1"/>
</dbReference>
<evidence type="ECO:0000256" key="6">
    <source>
        <dbReference type="ARBA" id="ARBA00022777"/>
    </source>
</evidence>
<dbReference type="EMBL" id="GBXI01011765">
    <property type="protein sequence ID" value="JAD02527.1"/>
    <property type="molecule type" value="Transcribed_RNA"/>
</dbReference>
<dbReference type="OrthoDB" id="248923at2759"/>
<dbReference type="Gene3D" id="3.30.200.20">
    <property type="entry name" value="Phosphorylase Kinase, domain 1"/>
    <property type="match status" value="1"/>
</dbReference>
<protein>
    <recommendedName>
        <fullName evidence="2">non-specific serine/threonine protein kinase</fullName>
        <ecNumber evidence="2">2.7.11.1</ecNumber>
    </recommendedName>
</protein>
<reference evidence="12" key="2">
    <citation type="journal article" date="2015" name="Gigascience">
        <title>Reconstructing a comprehensive transcriptome assembly of a white-pupal translocated strain of the pest fruit fly Bactrocera cucurbitae.</title>
        <authorList>
            <person name="Sim S.B."/>
            <person name="Calla B."/>
            <person name="Hall B."/>
            <person name="DeRego T."/>
            <person name="Geib S.M."/>
        </authorList>
    </citation>
    <scope>NUCLEOTIDE SEQUENCE</scope>
</reference>
<dbReference type="GeneID" id="105215510"/>
<evidence type="ECO:0000256" key="5">
    <source>
        <dbReference type="ARBA" id="ARBA00022741"/>
    </source>
</evidence>
<proteinExistence type="inferred from homology"/>
<keyword evidence="5" id="KW-0547">Nucleotide-binding</keyword>
<feature type="region of interest" description="Disordered" evidence="10">
    <location>
        <begin position="662"/>
        <end position="697"/>
    </location>
</feature>
<evidence type="ECO:0000256" key="9">
    <source>
        <dbReference type="ARBA" id="ARBA00048679"/>
    </source>
</evidence>
<feature type="region of interest" description="Disordered" evidence="10">
    <location>
        <begin position="406"/>
        <end position="425"/>
    </location>
</feature>
<keyword evidence="6 12" id="KW-0418">Kinase</keyword>
<dbReference type="Gene3D" id="1.10.510.10">
    <property type="entry name" value="Transferase(Phosphotransferase) domain 1"/>
    <property type="match status" value="1"/>
</dbReference>
<feature type="region of interest" description="Disordered" evidence="10">
    <location>
        <begin position="1"/>
        <end position="20"/>
    </location>
</feature>
<dbReference type="AlphaFoldDB" id="A0A0A1WUJ4"/>
<dbReference type="CDD" id="cd08217">
    <property type="entry name" value="STKc_Nek2"/>
    <property type="match status" value="1"/>
</dbReference>
<feature type="region of interest" description="Disordered" evidence="10">
    <location>
        <begin position="518"/>
        <end position="537"/>
    </location>
</feature>
<gene>
    <name evidence="12" type="primary">NEK2</name>
    <name evidence="12" type="ORF">g.1718</name>
</gene>
<reference evidence="12" key="1">
    <citation type="submission" date="2014-11" db="EMBL/GenBank/DDBJ databases">
        <authorList>
            <person name="Geib S."/>
        </authorList>
    </citation>
    <scope>NUCLEOTIDE SEQUENCE</scope>
</reference>
<keyword evidence="3" id="KW-0723">Serine/threonine-protein kinase</keyword>
<evidence type="ECO:0000256" key="1">
    <source>
        <dbReference type="ARBA" id="ARBA00010886"/>
    </source>
</evidence>